<dbReference type="EC" id="2.6.1.-" evidence="1"/>
<proteinExistence type="inferred from homology"/>
<dbReference type="EMBL" id="NDXW01000001">
    <property type="protein sequence ID" value="RDH43763.1"/>
    <property type="molecule type" value="Genomic_DNA"/>
</dbReference>
<evidence type="ECO:0000313" key="3">
    <source>
        <dbReference type="EMBL" id="RDH43763.1"/>
    </source>
</evidence>
<dbReference type="CDD" id="cd00609">
    <property type="entry name" value="AAT_like"/>
    <property type="match status" value="1"/>
</dbReference>
<protein>
    <recommendedName>
        <fullName evidence="1">Aminotransferase</fullName>
        <ecNumber evidence="1">2.6.1.-</ecNumber>
    </recommendedName>
</protein>
<evidence type="ECO:0000256" key="1">
    <source>
        <dbReference type="RuleBase" id="RU000481"/>
    </source>
</evidence>
<dbReference type="GO" id="GO:0047536">
    <property type="term" value="F:2-aminoadipate transaminase activity"/>
    <property type="evidence" value="ECO:0007669"/>
    <property type="project" value="TreeGrafter"/>
</dbReference>
<dbReference type="InterPro" id="IPR015424">
    <property type="entry name" value="PyrdxlP-dep_Trfase"/>
</dbReference>
<dbReference type="InterPro" id="IPR004838">
    <property type="entry name" value="NHTrfase_class1_PyrdxlP-BS"/>
</dbReference>
<evidence type="ECO:0000313" key="4">
    <source>
        <dbReference type="Proteomes" id="UP000257039"/>
    </source>
</evidence>
<dbReference type="Pfam" id="PF00155">
    <property type="entry name" value="Aminotran_1_2"/>
    <property type="match status" value="1"/>
</dbReference>
<dbReference type="InterPro" id="IPR004839">
    <property type="entry name" value="Aminotransferase_I/II_large"/>
</dbReference>
<keyword evidence="1 3" id="KW-0032">Aminotransferase</keyword>
<dbReference type="PANTHER" id="PTHR42858">
    <property type="entry name" value="AMINOTRANSFERASE"/>
    <property type="match status" value="1"/>
</dbReference>
<dbReference type="PANTHER" id="PTHR42858:SF1">
    <property type="entry name" value="LD15494P"/>
    <property type="match status" value="1"/>
</dbReference>
<sequence>MPTKKIVADPSDKIYESFSLFIEAARSVKTVHMSAGVNWQDASPAIISLLQKELETGLTYKNYGRSAGGKIITDILSYVERDIVSAKNKIDSVIVNGASDGAHVLCSYLLESGIINKAQTAIMIGYAFPIYSSLMEKLGIDYTEVMNTSTILPSIEQVESSIHTIQPSLIILPLPHNPSGIIRELAYYRRIFTAARKVNAIVIVDRVCLMPWDTHIELNELIYHEIALGSTFVIDSMSKSNSLAGIRIGYILTNHEHLSHLEKEIRYRNLNPTVFGTPTMALCRVGDLALLKGIAFTQKYIRLLTRYSKHFWLEYPSDFTPLNLGAIAQQFLASYIRDQQQLKQRIDINFNNINKLFSTRVTQPIILDGGFNVLLQLPEMITENENNDQLVLAKKYGICILTKNCFHSGHNTNNNYFVRLSLTIPEHDFLRGLTTLYDYYKCTKHVTVDQQLKFG</sequence>
<dbReference type="InterPro" id="IPR015421">
    <property type="entry name" value="PyrdxlP-dep_Trfase_major"/>
</dbReference>
<keyword evidence="1 3" id="KW-0808">Transferase</keyword>
<name>A0A4P9VKI7_9GAMM</name>
<comment type="cofactor">
    <cofactor evidence="1">
        <name>pyridoxal 5'-phosphate</name>
        <dbReference type="ChEBI" id="CHEBI:597326"/>
    </cofactor>
</comment>
<dbReference type="RefSeq" id="WP_094787020.1">
    <property type="nucleotide sequence ID" value="NZ_NDXW01000001.1"/>
</dbReference>
<comment type="similarity">
    <text evidence="1">Belongs to the class-I pyridoxal-phosphate-dependent aminotransferase family.</text>
</comment>
<dbReference type="PROSITE" id="PS00105">
    <property type="entry name" value="AA_TRANSFER_CLASS_1"/>
    <property type="match status" value="1"/>
</dbReference>
<comment type="caution">
    <text evidence="3">The sequence shown here is derived from an EMBL/GenBank/DDBJ whole genome shotgun (WGS) entry which is preliminary data.</text>
</comment>
<gene>
    <name evidence="3" type="ORF">B9G39_10085</name>
</gene>
<dbReference type="AlphaFoldDB" id="A0A4P9VKI7"/>
<dbReference type="SUPFAM" id="SSF53383">
    <property type="entry name" value="PLP-dependent transferases"/>
    <property type="match status" value="1"/>
</dbReference>
<keyword evidence="4" id="KW-1185">Reference proteome</keyword>
<dbReference type="Proteomes" id="UP000257039">
    <property type="component" value="Unassembled WGS sequence"/>
</dbReference>
<dbReference type="Gene3D" id="3.40.640.10">
    <property type="entry name" value="Type I PLP-dependent aspartate aminotransferase-like (Major domain)"/>
    <property type="match status" value="1"/>
</dbReference>
<dbReference type="GO" id="GO:0030170">
    <property type="term" value="F:pyridoxal phosphate binding"/>
    <property type="evidence" value="ECO:0007669"/>
    <property type="project" value="InterPro"/>
</dbReference>
<feature type="domain" description="Aminotransferase class I/classII large" evidence="2">
    <location>
        <begin position="31"/>
        <end position="422"/>
    </location>
</feature>
<evidence type="ECO:0000259" key="2">
    <source>
        <dbReference type="Pfam" id="PF00155"/>
    </source>
</evidence>
<reference evidence="3 4" key="1">
    <citation type="submission" date="2017-04" db="EMBL/GenBank/DDBJ databases">
        <title>Draft genome sequence of Zooshikella ganghwensis VG4 isolated from Red Sea sediments.</title>
        <authorList>
            <person name="Rehman Z."/>
            <person name="Alam I."/>
            <person name="Kamau A."/>
            <person name="Bajic V."/>
            <person name="Leiknes T."/>
        </authorList>
    </citation>
    <scope>NUCLEOTIDE SEQUENCE [LARGE SCALE GENOMIC DNA]</scope>
    <source>
        <strain evidence="3 4">VG4</strain>
    </source>
</reference>
<organism evidence="3 4">
    <name type="scientific">Zooshikella ganghwensis</name>
    <dbReference type="NCBI Taxonomy" id="202772"/>
    <lineage>
        <taxon>Bacteria</taxon>
        <taxon>Pseudomonadati</taxon>
        <taxon>Pseudomonadota</taxon>
        <taxon>Gammaproteobacteria</taxon>
        <taxon>Oceanospirillales</taxon>
        <taxon>Zooshikellaceae</taxon>
        <taxon>Zooshikella</taxon>
    </lineage>
</organism>
<accession>A0A4P9VKI7</accession>